<feature type="transmembrane region" description="Helical" evidence="1">
    <location>
        <begin position="45"/>
        <end position="66"/>
    </location>
</feature>
<dbReference type="KEGG" id="dpo:6900364"/>
<keyword evidence="1" id="KW-0472">Membrane</keyword>
<name>A0A6I8V182_DROPS</name>
<sequence length="95" mass="10549">MDPAESSCICQQHPCCQNQSGTETATECGILARGQRFYASLDWEMLTIGVVLLIILLLMPTGLYLVRRHHHKLCYGGGGCIATGFWTHDEGPNRR</sequence>
<keyword evidence="2" id="KW-1185">Reference proteome</keyword>
<dbReference type="Proteomes" id="UP000001819">
    <property type="component" value="Chromosome X"/>
</dbReference>
<gene>
    <name evidence="3" type="primary">LOC6900364</name>
</gene>
<evidence type="ECO:0000313" key="3">
    <source>
        <dbReference type="RefSeq" id="XP_002134759.2"/>
    </source>
</evidence>
<organism evidence="2 3">
    <name type="scientific">Drosophila pseudoobscura pseudoobscura</name>
    <name type="common">Fruit fly</name>
    <dbReference type="NCBI Taxonomy" id="46245"/>
    <lineage>
        <taxon>Eukaryota</taxon>
        <taxon>Metazoa</taxon>
        <taxon>Ecdysozoa</taxon>
        <taxon>Arthropoda</taxon>
        <taxon>Hexapoda</taxon>
        <taxon>Insecta</taxon>
        <taxon>Pterygota</taxon>
        <taxon>Neoptera</taxon>
        <taxon>Endopterygota</taxon>
        <taxon>Diptera</taxon>
        <taxon>Brachycera</taxon>
        <taxon>Muscomorpha</taxon>
        <taxon>Ephydroidea</taxon>
        <taxon>Drosophilidae</taxon>
        <taxon>Drosophila</taxon>
        <taxon>Sophophora</taxon>
    </lineage>
</organism>
<evidence type="ECO:0000313" key="2">
    <source>
        <dbReference type="Proteomes" id="UP000001819"/>
    </source>
</evidence>
<protein>
    <submittedName>
        <fullName evidence="3">Uncharacterized protein isoform X2</fullName>
    </submittedName>
</protein>
<proteinExistence type="predicted"/>
<dbReference type="RefSeq" id="XP_002134759.2">
    <property type="nucleotide sequence ID" value="XM_002134723.3"/>
</dbReference>
<accession>A0A6I8V182</accession>
<keyword evidence="1" id="KW-1133">Transmembrane helix</keyword>
<dbReference type="ExpressionAtlas" id="A0A6I8V182">
    <property type="expression patterns" value="baseline"/>
</dbReference>
<evidence type="ECO:0000256" key="1">
    <source>
        <dbReference type="SAM" id="Phobius"/>
    </source>
</evidence>
<dbReference type="AlphaFoldDB" id="A0A6I8V182"/>
<keyword evidence="1" id="KW-0812">Transmembrane</keyword>
<reference evidence="3" key="1">
    <citation type="submission" date="2025-08" db="UniProtKB">
        <authorList>
            <consortium name="RefSeq"/>
        </authorList>
    </citation>
    <scope>IDENTIFICATION</scope>
    <source>
        <strain evidence="3">MV-25-SWS-2005</strain>
        <tissue evidence="3">Whole body</tissue>
    </source>
</reference>